<dbReference type="AlphaFoldDB" id="A0A2A4JXF6"/>
<evidence type="ECO:0000256" key="1">
    <source>
        <dbReference type="SAM" id="MobiDB-lite"/>
    </source>
</evidence>
<proteinExistence type="predicted"/>
<keyword evidence="2" id="KW-0732">Signal</keyword>
<feature type="region of interest" description="Disordered" evidence="1">
    <location>
        <begin position="794"/>
        <end position="829"/>
    </location>
</feature>
<reference evidence="3" key="1">
    <citation type="submission" date="2017-09" db="EMBL/GenBank/DDBJ databases">
        <title>Contemporary evolution of a Lepidopteran species, Heliothis virescens, in response to modern agricultural practices.</title>
        <authorList>
            <person name="Fritz M.L."/>
            <person name="Deyonke A.M."/>
            <person name="Papanicolaou A."/>
            <person name="Micinski S."/>
            <person name="Westbrook J."/>
            <person name="Gould F."/>
        </authorList>
    </citation>
    <scope>NUCLEOTIDE SEQUENCE [LARGE SCALE GENOMIC DNA]</scope>
    <source>
        <strain evidence="3">HvINT-</strain>
        <tissue evidence="3">Whole body</tissue>
    </source>
</reference>
<protein>
    <submittedName>
        <fullName evidence="3">Uncharacterized protein</fullName>
    </submittedName>
</protein>
<sequence length="922" mass="105580">MRNILVQSAVLLDILYCVTSQDLHFRPVIMMQDLYRPKITRSKTITPARPQMRDERFPFNYNGLDDIALIIGHTKTLPTVYSSVTPLMYRPVQADTRDSPNMAWLEALDNPNPLTEVVPSMTSSTMVPMRSSKGGPDDVNGQDEALLNCVKWANCQKKVWRDFNCEQRTTCLIKGQYFESGKLKENQIVCEVAEQQRSLPQSNPALGHSRYPRVNHKQYKLRLSATNKRRPVKTSPMPFQRLTTIKITNPSTKQTAVNLRYGRKKLTTKYERYISEITQGKEIFTTPYEVEKGTPVDKRVSSSTRPPYPDGIRPTTEEISGDYELCGGRANCHKHFVISEVPQFHPWIQISDLYKAMIFKNSKFQSHVVKRKPFAQVSTQSKPICGFDASSEFNCEQQTTYSSKKTSYFEPEKENKIAYGVTEPQSSVTYHTVHPSTQTTPFLRYPRFNQEQEQPLIIPKNKKGPVKKMPESIRSLRSLPTPVLLNESEYTNTTKTTEKIRIVKVVVVRVSSSTRPPYPRGIIPETESVSGDYVMCGGIAVCHKHVWTTRSTRRPRPKRRHYVSTQSKPICGFDASSEFNCEQQTTYSSKKTSYFEPEKENKIAYGVTEPQSSVTYHTVHPSTQTTPFLRYPRFNQEQEQPLIIPKNKKGPVKKMPESIRSLRSLPTPVLLNESEYTNTTKTTEKIRIVKVVVVRVSSSTRPPYPRGIIPETESVSAKEQYYTSGKTYQSEVFSSDVELQRSFPIISTIQPKVILRQANIMQQLYEEVTARNNKKPTKTIPDIRNNVLQDNLPTTQETITEPKDEPITEPTDEPITEPTDEPITEPTDDTITEPKVETITEKTTTVKIEEKQTKRVVMITFTTSTRPPYPDGVKPETEEISGDYPMCDERAICHKYVWSSKQPLASKKTHRRRFKMVKSFEV</sequence>
<feature type="compositionally biased region" description="Acidic residues" evidence="1">
    <location>
        <begin position="810"/>
        <end position="829"/>
    </location>
</feature>
<organism evidence="3">
    <name type="scientific">Heliothis virescens</name>
    <name type="common">Tobacco budworm moth</name>
    <dbReference type="NCBI Taxonomy" id="7102"/>
    <lineage>
        <taxon>Eukaryota</taxon>
        <taxon>Metazoa</taxon>
        <taxon>Ecdysozoa</taxon>
        <taxon>Arthropoda</taxon>
        <taxon>Hexapoda</taxon>
        <taxon>Insecta</taxon>
        <taxon>Pterygota</taxon>
        <taxon>Neoptera</taxon>
        <taxon>Endopterygota</taxon>
        <taxon>Lepidoptera</taxon>
        <taxon>Glossata</taxon>
        <taxon>Ditrysia</taxon>
        <taxon>Noctuoidea</taxon>
        <taxon>Noctuidae</taxon>
        <taxon>Heliothinae</taxon>
        <taxon>Heliothis</taxon>
    </lineage>
</organism>
<feature type="chain" id="PRO_5012088100" evidence="2">
    <location>
        <begin position="21"/>
        <end position="922"/>
    </location>
</feature>
<feature type="signal peptide" evidence="2">
    <location>
        <begin position="1"/>
        <end position="20"/>
    </location>
</feature>
<evidence type="ECO:0000313" key="3">
    <source>
        <dbReference type="EMBL" id="PCG76183.1"/>
    </source>
</evidence>
<dbReference type="EMBL" id="NWSH01000472">
    <property type="protein sequence ID" value="PCG76183.1"/>
    <property type="molecule type" value="Genomic_DNA"/>
</dbReference>
<evidence type="ECO:0000256" key="2">
    <source>
        <dbReference type="SAM" id="SignalP"/>
    </source>
</evidence>
<gene>
    <name evidence="3" type="ORF">B5V51_10170</name>
</gene>
<comment type="caution">
    <text evidence="3">The sequence shown here is derived from an EMBL/GenBank/DDBJ whole genome shotgun (WGS) entry which is preliminary data.</text>
</comment>
<feature type="region of interest" description="Disordered" evidence="1">
    <location>
        <begin position="295"/>
        <end position="315"/>
    </location>
</feature>
<name>A0A2A4JXF6_HELVI</name>
<accession>A0A2A4JXF6</accession>